<dbReference type="GO" id="GO:0016874">
    <property type="term" value="F:ligase activity"/>
    <property type="evidence" value="ECO:0007669"/>
    <property type="project" value="UniProtKB-KW"/>
</dbReference>
<organism evidence="3 4">
    <name type="scientific">Bifidobacterium moukalabense DSM 27321</name>
    <dbReference type="NCBI Taxonomy" id="1435051"/>
    <lineage>
        <taxon>Bacteria</taxon>
        <taxon>Bacillati</taxon>
        <taxon>Actinomycetota</taxon>
        <taxon>Actinomycetes</taxon>
        <taxon>Bifidobacteriales</taxon>
        <taxon>Bifidobacteriaceae</taxon>
        <taxon>Bifidobacterium</taxon>
    </lineage>
</organism>
<keyword evidence="4" id="KW-1185">Reference proteome</keyword>
<sequence length="358" mass="39433">MGRGIYKQPGGKLVGVTARLCDGYCHIDGDFFMDGNEARSREMLLEIGRALLEGRPIVDIPQRYPDVTLVGMSMQGIETAFHRAVAQDGQVPRQREPQAPHQTRTVPSQASHHIPTDGEFGELSAEECADRWRNLKPVILHDVPRGPQEQMETDQQWARDVAAGRREATLRIWEWAAPAVVIGKFQSLPDEVNEQAARAEGIQVVRRCTGGGAMFIEPGNTITYSLYAPTDFAKGVSVEGSYRLCDYWLVVALRELGLDVRFTGLNDIASQHGKIGGAAQRRFPPAGAGPGAILHHVTLAYDIDGEKMMRVLNVSREKMSDKAVKSAVKRVDPMRSQTGMSREAVVDHLTAAARRVTI</sequence>
<feature type="compositionally biased region" description="Polar residues" evidence="1">
    <location>
        <begin position="100"/>
        <end position="111"/>
    </location>
</feature>
<dbReference type="PANTHER" id="PTHR43679">
    <property type="entry name" value="OCTANOYLTRANSFERASE LIPM-RELATED"/>
    <property type="match status" value="1"/>
</dbReference>
<dbReference type="GeneID" id="97503051"/>
<dbReference type="Gene3D" id="3.30.930.10">
    <property type="entry name" value="Bira Bifunctional Protein, Domain 2"/>
    <property type="match status" value="1"/>
</dbReference>
<dbReference type="SUPFAM" id="SSF55681">
    <property type="entry name" value="Class II aaRS and biotin synthetases"/>
    <property type="match status" value="1"/>
</dbReference>
<dbReference type="AlphaFoldDB" id="W4NB99"/>
<dbReference type="STRING" id="1435051.BMOU_0689"/>
<comment type="caution">
    <text evidence="3">The sequence shown here is derived from an EMBL/GenBank/DDBJ whole genome shotgun (WGS) entry which is preliminary data.</text>
</comment>
<dbReference type="eggNOG" id="COG0095">
    <property type="taxonomic scope" value="Bacteria"/>
</dbReference>
<dbReference type="RefSeq" id="WP_034874885.1">
    <property type="nucleotide sequence ID" value="NZ_AZMV01000002.1"/>
</dbReference>
<evidence type="ECO:0000259" key="2">
    <source>
        <dbReference type="PROSITE" id="PS51733"/>
    </source>
</evidence>
<dbReference type="InterPro" id="IPR050664">
    <property type="entry name" value="Octanoyltrans_LipM/LipL"/>
</dbReference>
<keyword evidence="3" id="KW-0436">Ligase</keyword>
<evidence type="ECO:0000313" key="3">
    <source>
        <dbReference type="EMBL" id="ETY71950.1"/>
    </source>
</evidence>
<dbReference type="Proteomes" id="UP000019155">
    <property type="component" value="Unassembled WGS sequence"/>
</dbReference>
<accession>W4NB99</accession>
<evidence type="ECO:0000313" key="4">
    <source>
        <dbReference type="Proteomes" id="UP000019155"/>
    </source>
</evidence>
<reference evidence="3 4" key="1">
    <citation type="journal article" date="2014" name="Genome Announc.">
        <title>The Genome Sequence of Bifidobacterium moukalabense DSM 27321 Highlights the Close Phylogenetic Relatedness with the Bifidobacterium dentium Taxon.</title>
        <authorList>
            <person name="Lugli G.A."/>
            <person name="Duranti S."/>
            <person name="Milani C."/>
            <person name="Turroni F."/>
            <person name="Viappiani A."/>
            <person name="Mangifesta M."/>
            <person name="van Sinderen D."/>
            <person name="Ventura M."/>
        </authorList>
    </citation>
    <scope>NUCLEOTIDE SEQUENCE [LARGE SCALE GENOMIC DNA]</scope>
    <source>
        <strain evidence="3 4">DSM 27321</strain>
    </source>
</reference>
<dbReference type="InterPro" id="IPR004143">
    <property type="entry name" value="BPL_LPL_catalytic"/>
</dbReference>
<dbReference type="EMBL" id="AZMV01000002">
    <property type="protein sequence ID" value="ETY71950.1"/>
    <property type="molecule type" value="Genomic_DNA"/>
</dbReference>
<gene>
    <name evidence="3" type="ORF">BMOU_0689</name>
</gene>
<dbReference type="InterPro" id="IPR045864">
    <property type="entry name" value="aa-tRNA-synth_II/BPL/LPL"/>
</dbReference>
<dbReference type="PANTHER" id="PTHR43679:SF2">
    <property type="entry name" value="OCTANOYL-[GCVH]:PROTEIN N-OCTANOYLTRANSFERASE"/>
    <property type="match status" value="1"/>
</dbReference>
<dbReference type="OrthoDB" id="9788148at2"/>
<feature type="domain" description="BPL/LPL catalytic" evidence="2">
    <location>
        <begin position="164"/>
        <end position="358"/>
    </location>
</feature>
<dbReference type="PROSITE" id="PS51733">
    <property type="entry name" value="BPL_LPL_CATALYTIC"/>
    <property type="match status" value="1"/>
</dbReference>
<proteinExistence type="predicted"/>
<evidence type="ECO:0000256" key="1">
    <source>
        <dbReference type="SAM" id="MobiDB-lite"/>
    </source>
</evidence>
<feature type="region of interest" description="Disordered" evidence="1">
    <location>
        <begin position="88"/>
        <end position="117"/>
    </location>
</feature>
<name>W4NB99_9BIFI</name>
<dbReference type="Pfam" id="PF21948">
    <property type="entry name" value="LplA-B_cat"/>
    <property type="match status" value="1"/>
</dbReference>
<protein>
    <submittedName>
        <fullName evidence="3">Ligase</fullName>
    </submittedName>
</protein>
<dbReference type="CDD" id="cd16443">
    <property type="entry name" value="LplA"/>
    <property type="match status" value="1"/>
</dbReference>
<dbReference type="PATRIC" id="fig|1435051.3.peg.687"/>